<evidence type="ECO:0000256" key="2">
    <source>
        <dbReference type="ARBA" id="ARBA00022741"/>
    </source>
</evidence>
<dbReference type="PANTHER" id="PTHR10256">
    <property type="entry name" value="SELENIDE, WATER DIKINASE"/>
    <property type="match status" value="1"/>
</dbReference>
<evidence type="ECO:0000259" key="9">
    <source>
        <dbReference type="Pfam" id="PF07992"/>
    </source>
</evidence>
<dbReference type="EMBL" id="BEYU01000037">
    <property type="protein sequence ID" value="GBG27907.1"/>
    <property type="molecule type" value="Genomic_DNA"/>
</dbReference>
<keyword evidence="5" id="KW-0711">Selenium</keyword>
<comment type="caution">
    <text evidence="10">The sequence shown here is derived from an EMBL/GenBank/DDBJ whole genome shotgun (WGS) entry which is preliminary data.</text>
</comment>
<dbReference type="InterPro" id="IPR036188">
    <property type="entry name" value="FAD/NAD-bd_sf"/>
</dbReference>
<feature type="domain" description="PurM-like N-terminal" evidence="7">
    <location>
        <begin position="502"/>
        <end position="615"/>
    </location>
</feature>
<dbReference type="Pfam" id="PF07992">
    <property type="entry name" value="Pyr_redox_2"/>
    <property type="match status" value="1"/>
</dbReference>
<feature type="region of interest" description="Disordered" evidence="6">
    <location>
        <begin position="163"/>
        <end position="191"/>
    </location>
</feature>
<dbReference type="InterPro" id="IPR036921">
    <property type="entry name" value="PurM-like_N_sf"/>
</dbReference>
<dbReference type="GO" id="GO:0004756">
    <property type="term" value="F:selenide, water dikinase activity"/>
    <property type="evidence" value="ECO:0007669"/>
    <property type="project" value="TreeGrafter"/>
</dbReference>
<dbReference type="InterPro" id="IPR010918">
    <property type="entry name" value="PurM-like_C_dom"/>
</dbReference>
<keyword evidence="1" id="KW-0808">Transferase</keyword>
<dbReference type="SUPFAM" id="SSF56042">
    <property type="entry name" value="PurM C-terminal domain-like"/>
    <property type="match status" value="1"/>
</dbReference>
<evidence type="ECO:0000256" key="5">
    <source>
        <dbReference type="ARBA" id="ARBA00023266"/>
    </source>
</evidence>
<dbReference type="Proteomes" id="UP000241890">
    <property type="component" value="Unassembled WGS sequence"/>
</dbReference>
<dbReference type="InterPro" id="IPR036676">
    <property type="entry name" value="PurM-like_C_sf"/>
</dbReference>
<feature type="domain" description="FAD/NAD(P)-binding" evidence="9">
    <location>
        <begin position="15"/>
        <end position="356"/>
    </location>
</feature>
<dbReference type="GO" id="GO:0005737">
    <property type="term" value="C:cytoplasm"/>
    <property type="evidence" value="ECO:0007669"/>
    <property type="project" value="TreeGrafter"/>
</dbReference>
<dbReference type="InterPro" id="IPR004536">
    <property type="entry name" value="SPS/SelD"/>
</dbReference>
<dbReference type="SUPFAM" id="SSF51905">
    <property type="entry name" value="FAD/NAD(P)-binding domain"/>
    <property type="match status" value="2"/>
</dbReference>
<dbReference type="Pfam" id="PF00586">
    <property type="entry name" value="AIRS"/>
    <property type="match status" value="1"/>
</dbReference>
<dbReference type="NCBIfam" id="TIGR00476">
    <property type="entry name" value="selD"/>
    <property type="match status" value="1"/>
</dbReference>
<evidence type="ECO:0000256" key="1">
    <source>
        <dbReference type="ARBA" id="ARBA00022679"/>
    </source>
</evidence>
<reference evidence="10 11" key="1">
    <citation type="submission" date="2017-12" db="EMBL/GenBank/DDBJ databases">
        <title>Sequencing, de novo assembly and annotation of complete genome of a new Thraustochytrid species, strain FCC1311.</title>
        <authorList>
            <person name="Sedici K."/>
            <person name="Godart F."/>
            <person name="Aiese Cigliano R."/>
            <person name="Sanseverino W."/>
            <person name="Barakat M."/>
            <person name="Ortet P."/>
            <person name="Marechal E."/>
            <person name="Cagnac O."/>
            <person name="Amato A."/>
        </authorList>
    </citation>
    <scope>NUCLEOTIDE SEQUENCE [LARGE SCALE GENOMIC DNA]</scope>
</reference>
<evidence type="ECO:0000256" key="4">
    <source>
        <dbReference type="ARBA" id="ARBA00022840"/>
    </source>
</evidence>
<dbReference type="InterPro" id="IPR023753">
    <property type="entry name" value="FAD/NAD-binding_dom"/>
</dbReference>
<dbReference type="Gene3D" id="3.30.1330.10">
    <property type="entry name" value="PurM-like, N-terminal domain"/>
    <property type="match status" value="1"/>
</dbReference>
<organism evidence="10 11">
    <name type="scientific">Hondaea fermentalgiana</name>
    <dbReference type="NCBI Taxonomy" id="2315210"/>
    <lineage>
        <taxon>Eukaryota</taxon>
        <taxon>Sar</taxon>
        <taxon>Stramenopiles</taxon>
        <taxon>Bigyra</taxon>
        <taxon>Labyrinthulomycetes</taxon>
        <taxon>Thraustochytrida</taxon>
        <taxon>Thraustochytriidae</taxon>
        <taxon>Hondaea</taxon>
    </lineage>
</organism>
<sequence length="966" mass="103496">MMGAAANGAGPVSRDLVLVGGGHAHAFVVKNMGMKPEPGLAVTLITPQVDTPYSGMLPGHIAGQYEREECHIDLVRLCQFGGVRLVIASATSIDLDQKLVHVDDPERPPIRYDVLSIDIGSAPQIKDSALSHADASLVATPVKPIWQFSERWDALVRSIESRVQASEEQREEDDDQAQAQAQAQGGAGAESGSAKVDELTIGVVGAGAGGVELALSMQYRLEGLSSQHFKIKFVLFSNKKVVCPSHSRAVQKKFARILEERGVSVVYNFEVVGIEESRLRAADGRIVNVDECIWCTSARTQDWMGGSGLAVDNGGFVRVKQTLESESTPNVFAAGDCANMLDHPRPKAGVFAVRQGPPLAANLRRAVRNLSLPASASPETLEEYIPQKSFLGLIGTGRPYCVASRGEIALEGKWLWKMKDYIDRKWMAGFTTQLPIMAGESHNGGAGEGTEENQSLEALTQASLMRCGGCGAKVGKSVLDRVVQNLNPPTRAEVEVGLDHPDDCAVVQFDSAHDDAPKVVQTVDFFRSFVDDPYIFGQIAAIHALSDCHAMCAEAVTAMAIAVVPFAAERVVEGTLTQLMAGANTALRDSNCALVGGHSCEGKDLALGLSVSGVVQPGQRILTKGGVLAGDALIVTKPVGTGTLFAANMRVLAKGAWVEGAIKSMLVSNKYAALLARDHDATACTDITGFGLIGHLVEMMQASDPSLMATVQAEDVPMLEGAAECVEAGIFSSLQPQNTPLVAVRAFDSMGNGLSTTGDKAASVFIATLVGSALATPDLFDLKKQFAFYASYHTDWHNQLVHFGCIWPILWTTCAMLHKTSPIFGPATKKDGEESKSLQTNWATVASILYAGYYFLMDETVGRVASAMVVATYFTSGWWVNSDPKNFKRAFGIHVLAWVAQFLAHRFCEGRAPALFDNLSQALLMAPLFVVFEGAHMLGFRQEFFAEVRELVAANVMAFRLQGGGN</sequence>
<keyword evidence="11" id="KW-1185">Reference proteome</keyword>
<proteinExistence type="predicted"/>
<dbReference type="OrthoDB" id="409395at2759"/>
<evidence type="ECO:0000313" key="11">
    <source>
        <dbReference type="Proteomes" id="UP000241890"/>
    </source>
</evidence>
<dbReference type="GO" id="GO:0016260">
    <property type="term" value="P:selenocysteine biosynthetic process"/>
    <property type="evidence" value="ECO:0007669"/>
    <property type="project" value="TreeGrafter"/>
</dbReference>
<dbReference type="GO" id="GO:0005524">
    <property type="term" value="F:ATP binding"/>
    <property type="evidence" value="ECO:0007669"/>
    <property type="project" value="UniProtKB-KW"/>
</dbReference>
<dbReference type="InterPro" id="IPR009305">
    <property type="entry name" value="Mpo1-like"/>
</dbReference>
<dbReference type="CDD" id="cd02195">
    <property type="entry name" value="SelD"/>
    <property type="match status" value="1"/>
</dbReference>
<protein>
    <submittedName>
        <fullName evidence="10">Selenide, water dikinase 1</fullName>
    </submittedName>
</protein>
<dbReference type="SUPFAM" id="SSF55326">
    <property type="entry name" value="PurM N-terminal domain-like"/>
    <property type="match status" value="1"/>
</dbReference>
<dbReference type="Pfam" id="PF06127">
    <property type="entry name" value="Mpo1-like"/>
    <property type="match status" value="1"/>
</dbReference>
<evidence type="ECO:0000256" key="6">
    <source>
        <dbReference type="SAM" id="MobiDB-lite"/>
    </source>
</evidence>
<keyword evidence="3 10" id="KW-0418">Kinase</keyword>
<dbReference type="InterPro" id="IPR016188">
    <property type="entry name" value="PurM-like_N"/>
</dbReference>
<dbReference type="Gene3D" id="3.50.50.100">
    <property type="match status" value="1"/>
</dbReference>
<name>A0A2R5GA61_9STRA</name>
<dbReference type="GO" id="GO:0016491">
    <property type="term" value="F:oxidoreductase activity"/>
    <property type="evidence" value="ECO:0007669"/>
    <property type="project" value="InterPro"/>
</dbReference>
<dbReference type="AlphaFoldDB" id="A0A2R5GA61"/>
<evidence type="ECO:0000259" key="8">
    <source>
        <dbReference type="Pfam" id="PF02769"/>
    </source>
</evidence>
<evidence type="ECO:0000259" key="7">
    <source>
        <dbReference type="Pfam" id="PF00586"/>
    </source>
</evidence>
<dbReference type="Pfam" id="PF02769">
    <property type="entry name" value="AIRS_C"/>
    <property type="match status" value="1"/>
</dbReference>
<feature type="domain" description="PurM-like C-terminal" evidence="8">
    <location>
        <begin position="629"/>
        <end position="718"/>
    </location>
</feature>
<dbReference type="Gene3D" id="3.90.650.10">
    <property type="entry name" value="PurM-like C-terminal domain"/>
    <property type="match status" value="1"/>
</dbReference>
<evidence type="ECO:0000313" key="10">
    <source>
        <dbReference type="EMBL" id="GBG27907.1"/>
    </source>
</evidence>
<keyword evidence="2" id="KW-0547">Nucleotide-binding</keyword>
<gene>
    <name evidence="10" type="ORF">FCC1311_041302</name>
</gene>
<accession>A0A2R5GA61</accession>
<feature type="compositionally biased region" description="Low complexity" evidence="6">
    <location>
        <begin position="177"/>
        <end position="191"/>
    </location>
</feature>
<evidence type="ECO:0000256" key="3">
    <source>
        <dbReference type="ARBA" id="ARBA00022777"/>
    </source>
</evidence>
<dbReference type="InParanoid" id="A0A2R5GA61"/>
<keyword evidence="4" id="KW-0067">ATP-binding</keyword>
<dbReference type="PANTHER" id="PTHR10256:SF0">
    <property type="entry name" value="INACTIVE SELENIDE, WATER DIKINASE-LIKE PROTEIN-RELATED"/>
    <property type="match status" value="1"/>
</dbReference>